<proteinExistence type="predicted"/>
<keyword evidence="1" id="KW-0812">Transmembrane</keyword>
<organism evidence="2 3">
    <name type="scientific">Draconibacterium aestuarii</name>
    <dbReference type="NCBI Taxonomy" id="2998507"/>
    <lineage>
        <taxon>Bacteria</taxon>
        <taxon>Pseudomonadati</taxon>
        <taxon>Bacteroidota</taxon>
        <taxon>Bacteroidia</taxon>
        <taxon>Marinilabiliales</taxon>
        <taxon>Prolixibacteraceae</taxon>
        <taxon>Draconibacterium</taxon>
    </lineage>
</organism>
<dbReference type="Gene3D" id="3.30.70.1440">
    <property type="entry name" value="Multidrug efflux transporter AcrB pore domain"/>
    <property type="match status" value="1"/>
</dbReference>
<evidence type="ECO:0000313" key="3">
    <source>
        <dbReference type="Proteomes" id="UP001145087"/>
    </source>
</evidence>
<accession>A0A9X3F897</accession>
<name>A0A9X3F897_9BACT</name>
<reference evidence="2" key="1">
    <citation type="submission" date="2022-11" db="EMBL/GenBank/DDBJ databases">
        <title>Marilongibacter aestuarii gen. nov., sp. nov., isolated from tidal flat sediment.</title>
        <authorList>
            <person name="Jiayan W."/>
        </authorList>
    </citation>
    <scope>NUCLEOTIDE SEQUENCE</scope>
    <source>
        <strain evidence="2">Z1-6</strain>
    </source>
</reference>
<dbReference type="Gene3D" id="3.30.70.1320">
    <property type="entry name" value="Multidrug efflux transporter AcrB pore domain like"/>
    <property type="match status" value="1"/>
</dbReference>
<dbReference type="Gene3D" id="3.30.2090.10">
    <property type="entry name" value="Multidrug efflux transporter AcrB TolC docking domain, DN and DC subdomains"/>
    <property type="match status" value="2"/>
</dbReference>
<dbReference type="SUPFAM" id="SSF82866">
    <property type="entry name" value="Multidrug efflux transporter AcrB transmembrane domain"/>
    <property type="match status" value="2"/>
</dbReference>
<dbReference type="RefSeq" id="WP_343333920.1">
    <property type="nucleotide sequence ID" value="NZ_JAPOHD010000027.1"/>
</dbReference>
<feature type="transmembrane region" description="Helical" evidence="1">
    <location>
        <begin position="461"/>
        <end position="484"/>
    </location>
</feature>
<feature type="transmembrane region" description="Helical" evidence="1">
    <location>
        <begin position="990"/>
        <end position="1019"/>
    </location>
</feature>
<dbReference type="AlphaFoldDB" id="A0A9X3F897"/>
<dbReference type="GO" id="GO:0005886">
    <property type="term" value="C:plasma membrane"/>
    <property type="evidence" value="ECO:0007669"/>
    <property type="project" value="TreeGrafter"/>
</dbReference>
<dbReference type="SUPFAM" id="SSF82693">
    <property type="entry name" value="Multidrug efflux transporter AcrB pore domain, PN1, PN2, PC1 and PC2 subdomains"/>
    <property type="match status" value="3"/>
</dbReference>
<feature type="transmembrane region" description="Helical" evidence="1">
    <location>
        <begin position="891"/>
        <end position="911"/>
    </location>
</feature>
<dbReference type="Pfam" id="PF00873">
    <property type="entry name" value="ACR_tran"/>
    <property type="match status" value="1"/>
</dbReference>
<dbReference type="InterPro" id="IPR027463">
    <property type="entry name" value="AcrB_DN_DC_subdom"/>
</dbReference>
<keyword evidence="3" id="KW-1185">Reference proteome</keyword>
<feature type="transmembrane region" description="Helical" evidence="1">
    <location>
        <begin position="529"/>
        <end position="548"/>
    </location>
</feature>
<protein>
    <submittedName>
        <fullName evidence="2">Efflux RND transporter permease subunit</fullName>
    </submittedName>
</protein>
<evidence type="ECO:0000313" key="2">
    <source>
        <dbReference type="EMBL" id="MCY1721592.1"/>
    </source>
</evidence>
<keyword evidence="1" id="KW-0472">Membrane</keyword>
<feature type="transmembrane region" description="Helical" evidence="1">
    <location>
        <begin position="383"/>
        <end position="408"/>
    </location>
</feature>
<dbReference type="Proteomes" id="UP001145087">
    <property type="component" value="Unassembled WGS sequence"/>
</dbReference>
<dbReference type="EMBL" id="JAPOHD010000027">
    <property type="protein sequence ID" value="MCY1721592.1"/>
    <property type="molecule type" value="Genomic_DNA"/>
</dbReference>
<feature type="transmembrane region" description="Helical" evidence="1">
    <location>
        <begin position="12"/>
        <end position="32"/>
    </location>
</feature>
<dbReference type="GO" id="GO:0042910">
    <property type="term" value="F:xenobiotic transmembrane transporter activity"/>
    <property type="evidence" value="ECO:0007669"/>
    <property type="project" value="TreeGrafter"/>
</dbReference>
<evidence type="ECO:0000256" key="1">
    <source>
        <dbReference type="SAM" id="Phobius"/>
    </source>
</evidence>
<feature type="transmembrane region" description="Helical" evidence="1">
    <location>
        <begin position="865"/>
        <end position="884"/>
    </location>
</feature>
<feature type="transmembrane region" description="Helical" evidence="1">
    <location>
        <begin position="429"/>
        <end position="449"/>
    </location>
</feature>
<dbReference type="PRINTS" id="PR00702">
    <property type="entry name" value="ACRIFLAVINRP"/>
</dbReference>
<dbReference type="PANTHER" id="PTHR32063:SF0">
    <property type="entry name" value="SWARMING MOTILITY PROTEIN SWRC"/>
    <property type="match status" value="1"/>
</dbReference>
<feature type="transmembrane region" description="Helical" evidence="1">
    <location>
        <begin position="965"/>
        <end position="984"/>
    </location>
</feature>
<dbReference type="SUPFAM" id="SSF82714">
    <property type="entry name" value="Multidrug efflux transporter AcrB TolC docking domain, DN and DC subdomains"/>
    <property type="match status" value="2"/>
</dbReference>
<feature type="transmembrane region" description="Helical" evidence="1">
    <location>
        <begin position="332"/>
        <end position="351"/>
    </location>
</feature>
<dbReference type="Gene3D" id="1.20.1640.10">
    <property type="entry name" value="Multidrug efflux transporter AcrB transmembrane domain"/>
    <property type="match status" value="2"/>
</dbReference>
<dbReference type="Gene3D" id="3.30.70.1430">
    <property type="entry name" value="Multidrug efflux transporter AcrB pore domain"/>
    <property type="match status" value="2"/>
</dbReference>
<dbReference type="InterPro" id="IPR001036">
    <property type="entry name" value="Acrflvin-R"/>
</dbReference>
<sequence>MSIYSTAVKKPVSTIMIFIAVIVFGNYSLLYLPVDMYPEIEPPYITVMTTYVGANAEEIETNVTKLIEDGLNSVDDLKEVTSRSEDNVSVVTLEFDWEADLTEAVNDIRDALEFVKDKLPDDAESPLIFKFNTSSFPILFYAVNANESFNGLEKILEEKIVNPLNRVNGIGSVSVIGAPGRRIYVECDPLKLDAYGITVEQIGQLIGTENMNVPSGHIKMGQFDYQLRVEGEFNDSYELEKLVVGNNNGKTVYLKDIASIRDVKREKELDERFEGNPGMRLMIMKQSGANTVQVANDAKKMLEELKESLPPDVNFFEIMDSSSDIEKSINNLSQTLMFALIFVVLVVLLFLGKWRATFIIVLTIPISLIVSFTYLFVSGNSINIISLSSLSIAIGMVVDDAIVVLENIIKHIERGSSPREAAIYATKEVWLSVIATTLVVVAVFFPLTLVGGQTGVLFKQLGWIVTITVVTSTIAAITLTPMLSAQMLRLKESKTGKRSFYDRTVVRVLESIDNGYAKIVNWSIHHKKVIIPLVTVIFVGTMMLAGSLKFENMPEQDQSGMEVNVELQTGMRVEESMATAREIEAYIQKEMPEVKLTYTSSGSDDEGGISSIMFESATHTINMRLKLVDISDRNRSVWDLADVVREKLEVLPEIISYTVSTSSGMSFGGGSNGVDVEIFGYDIKTTTRIANEIAGRLKTINGAADVKISREKEKPQLQVIFDRDKLSEYGLNTATASMAVRNRISGMIASKFREEGDEYDIVVRYDEKARNTIADIENITIMTPTGKLVRVSELGTVEEYWAPPRIERKQRQRMVTVSAVAAKGLALSDLAELVKTELKEVDLPGDVWISVGGAYQDMQENARDLGLLFLIIIILVYIVMASQFESLKMPFIIMLSILFSFSGVVLALYITDTTMSTIAMLGAILLVGIVVKNGIVMIDFMNLLRERGVELHEAVVTACRSRLRPILMTAMTTILGMMPMALSVSEGSEIWAPMGITVIGGLLFSTVITLVIVPVVYVLMARKGARNKKAKLAKTFKFMEA</sequence>
<feature type="transmembrane region" description="Helical" evidence="1">
    <location>
        <begin position="358"/>
        <end position="377"/>
    </location>
</feature>
<gene>
    <name evidence="2" type="ORF">OU798_14645</name>
</gene>
<keyword evidence="1" id="KW-1133">Transmembrane helix</keyword>
<comment type="caution">
    <text evidence="2">The sequence shown here is derived from an EMBL/GenBank/DDBJ whole genome shotgun (WGS) entry which is preliminary data.</text>
</comment>
<feature type="transmembrane region" description="Helical" evidence="1">
    <location>
        <begin position="917"/>
        <end position="944"/>
    </location>
</feature>
<dbReference type="PANTHER" id="PTHR32063">
    <property type="match status" value="1"/>
</dbReference>